<dbReference type="InterPro" id="IPR020783">
    <property type="entry name" value="Ribosomal_uL11_C"/>
</dbReference>
<sequence>MEGDDFEFDDDDIFPHNEDNLVYPWLHQQQQQIPHPDDFLSIPRGPIVHEGFVPEEGFENVDSLKSPYEGRLTDSEPESLGGADFDEPKPPPVDDSEEDPDYDETGAGLVQDEDEMIDDEGFDDDEDGPFARTRRRRGRPKGPRVYATSRGRQPVEPSQEFLAMQNAATDAFIDERNYEKALDLIQQAISINPEVYSAHSLLSEIYFDQGDEEKAIAALLTGAHALPKEPSVWHQIADVCLQRVSEKNRQQALHSASYCYARLLQINQKDQDSRFQRAAISRLLGNRGKALKDLQKLLVELPNNPSVLRQMAEVYTDMKLPQRARELYERSIAYHQSVDDRESFTFSDINVYVELFAFSKEYARGIAVMKSLSRWILGRKADIFWDSIQDDDREWDAEDEPRRVEVKEFHPGVQPLEAYGNGLPLELRVKLGIFRLKLGTENFAEALRHFMWLEAETQNDGANVEDYVDLYREVAETLQSVALFKDALRFYQPLVEIKAYRDVEFCLAAANCFVQCENFDEAVGLFEQVKETDQANVDARLSLSRIYNRKGLVAKAKENAQEAIFIGRENLLRPERRKYERKEQREQRERAERELKAAHKLKLTRMKSGSRTIDPDLPLWRDGTSKQPIMAQSRYRPLSSREQRQKKIIADRETTEELKNAFIASKYSALLEFQDAARSGDSQAQDAWLDNADEMIRDFRSNKVLFPIERHMLFEGFHSEAKKRAFRKLHQKATLDVADSQASDDGDPEDSTKEAESSIDVPTSYRGLSFSTWLDVFLEYSLILARMGPEHKEQSYATIAAATDCVVWYHSKPSMLKIHTVWFTCALALKDGQTMNNLALRWFMKEYQFVTDIYGLFSALNILHQPPPADKSTQVRVAEFRMGPNQKFMYRQIRANDFYLPADYNTGDRTIDYSGPVPAFMREDTRGVDEMTATLTYKDPNTGKELLPEEMDIALLVLYGQILYAGNSFPNALNYFFRAYALNKDSPLQWKDTGKRYINKEILLSTPKFDPNEVKVIHLRATGGEVGASSALAPKIGPLGLSPKKVGEDIAKATGDWKGLRVTVKLTIQNRQAAVSVVPSASSLVIKALKEPPRDRKKQKNIKHTNSVPLDEIIEIARTMRFKSLAKDLKGTVLEILGTAFSVGCQVDGRSPKEISDEVKSGEIEIPEE</sequence>
<dbReference type="CDD" id="cd00349">
    <property type="entry name" value="Ribosomal_L11"/>
    <property type="match status" value="1"/>
</dbReference>
<feature type="compositionally biased region" description="Basic residues" evidence="6">
    <location>
        <begin position="132"/>
        <end position="142"/>
    </location>
</feature>
<dbReference type="InterPro" id="IPR020784">
    <property type="entry name" value="Ribosomal_uL11_N"/>
</dbReference>
<dbReference type="Proteomes" id="UP000053317">
    <property type="component" value="Unassembled WGS sequence"/>
</dbReference>
<dbReference type="OrthoDB" id="9991317at2759"/>
<dbReference type="InterPro" id="IPR019734">
    <property type="entry name" value="TPR_rpt"/>
</dbReference>
<dbReference type="SMART" id="SM00028">
    <property type="entry name" value="TPR"/>
    <property type="match status" value="7"/>
</dbReference>
<comment type="function">
    <text evidence="1">Component of the ribosome, a large ribonucleoprotein complex responsible for the synthesis of proteins in the cell. The small ribosomal subunit (SSU) binds messenger RNAs (mRNAs) and translates the encoded message by selecting cognate aminoacyl-transfer RNA (tRNA) molecules. The large subunit (LSU) contains the ribosomal catalytic site termed the peptidyl transferase center (PTC), which catalyzes the formation of peptide bonds, thereby polymerizing the amino acids delivered by tRNAs into a polypeptide chain. The nascent polypeptides leave the ribosome through a tunnel in the LSU and interact with protein factors that function in enzymatic processing, targeting, and the membrane insertion of nascent chains at the exit of the ribosomal tunnel.</text>
</comment>
<dbReference type="Gene3D" id="3.30.1550.10">
    <property type="entry name" value="Ribosomal protein L11/L12, N-terminal domain"/>
    <property type="match status" value="1"/>
</dbReference>
<dbReference type="SUPFAM" id="SSF46906">
    <property type="entry name" value="Ribosomal protein L11, C-terminal domain"/>
    <property type="match status" value="1"/>
</dbReference>
<evidence type="ECO:0000313" key="10">
    <source>
        <dbReference type="Proteomes" id="UP000053317"/>
    </source>
</evidence>
<feature type="region of interest" description="Disordered" evidence="6">
    <location>
        <begin position="737"/>
        <end position="758"/>
    </location>
</feature>
<feature type="domain" description="Large ribosomal subunit protein uL11 N-terminal" evidence="8">
    <location>
        <begin position="1017"/>
        <end position="1073"/>
    </location>
</feature>
<dbReference type="GO" id="GO:0000127">
    <property type="term" value="C:transcription factor TFIIIC complex"/>
    <property type="evidence" value="ECO:0007669"/>
    <property type="project" value="TreeGrafter"/>
</dbReference>
<reference evidence="9 10" key="1">
    <citation type="submission" date="2015-05" db="EMBL/GenBank/DDBJ databases">
        <title>Distinctive expansion of gene families associated with plant cell wall degradation and secondary metabolism in the genomes of grapevine trunk pathogens.</title>
        <authorList>
            <person name="Lawrence D.P."/>
            <person name="Travadon R."/>
            <person name="Rolshausen P.E."/>
            <person name="Baumgartner K."/>
        </authorList>
    </citation>
    <scope>NUCLEOTIDE SEQUENCE [LARGE SCALE GENOMIC DNA]</scope>
    <source>
        <strain evidence="9">UCRPC4</strain>
    </source>
</reference>
<dbReference type="Pfam" id="PF00298">
    <property type="entry name" value="Ribosomal_L11"/>
    <property type="match status" value="1"/>
</dbReference>
<dbReference type="SUPFAM" id="SSF54747">
    <property type="entry name" value="Ribosomal L11/L12e N-terminal domain"/>
    <property type="match status" value="1"/>
</dbReference>
<dbReference type="EMBL" id="LCWF01000111">
    <property type="protein sequence ID" value="KKY18949.1"/>
    <property type="molecule type" value="Genomic_DNA"/>
</dbReference>
<dbReference type="Gene3D" id="1.10.10.250">
    <property type="entry name" value="Ribosomal protein L11, C-terminal domain"/>
    <property type="match status" value="1"/>
</dbReference>
<evidence type="ECO:0000256" key="2">
    <source>
        <dbReference type="ARBA" id="ARBA00010537"/>
    </source>
</evidence>
<dbReference type="Pfam" id="PF03946">
    <property type="entry name" value="Ribosomal_L11_N"/>
    <property type="match status" value="1"/>
</dbReference>
<dbReference type="SMART" id="SM00649">
    <property type="entry name" value="RL11"/>
    <property type="match status" value="1"/>
</dbReference>
<dbReference type="FunFam" id="3.30.1550.10:FF:000002">
    <property type="entry name" value="60S ribosomal protein L12"/>
    <property type="match status" value="1"/>
</dbReference>
<protein>
    <submittedName>
        <fullName evidence="9">Putative transcription factor tfiiic complex subunit sfc4</fullName>
    </submittedName>
</protein>
<keyword evidence="4 5" id="KW-0687">Ribonucleoprotein</keyword>
<dbReference type="Gene3D" id="1.25.40.10">
    <property type="entry name" value="Tetratricopeptide repeat domain"/>
    <property type="match status" value="2"/>
</dbReference>
<dbReference type="PANTHER" id="PTHR23082">
    <property type="entry name" value="TRANSCRIPTION INITIATION FACTOR IIIC TFIIIC , POLYPEPTIDE 3-RELATED"/>
    <property type="match status" value="1"/>
</dbReference>
<proteinExistence type="inferred from homology"/>
<feature type="domain" description="Large ribosomal subunit protein uL11 C-terminal" evidence="7">
    <location>
        <begin position="1078"/>
        <end position="1147"/>
    </location>
</feature>
<feature type="region of interest" description="Disordered" evidence="6">
    <location>
        <begin position="54"/>
        <end position="156"/>
    </location>
</feature>
<evidence type="ECO:0000256" key="1">
    <source>
        <dbReference type="ARBA" id="ARBA00004021"/>
    </source>
</evidence>
<dbReference type="InterPro" id="IPR036769">
    <property type="entry name" value="Ribosomal_uL11_C_sf"/>
</dbReference>
<dbReference type="GO" id="GO:0003735">
    <property type="term" value="F:structural constituent of ribosome"/>
    <property type="evidence" value="ECO:0007669"/>
    <property type="project" value="InterPro"/>
</dbReference>
<evidence type="ECO:0000256" key="4">
    <source>
        <dbReference type="ARBA" id="ARBA00023274"/>
    </source>
</evidence>
<dbReference type="FunFam" id="1.10.10.250:FF:000002">
    <property type="entry name" value="60S ribosomal protein L12"/>
    <property type="match status" value="1"/>
</dbReference>
<dbReference type="GO" id="GO:1990904">
    <property type="term" value="C:ribonucleoprotein complex"/>
    <property type="evidence" value="ECO:0007669"/>
    <property type="project" value="UniProtKB-KW"/>
</dbReference>
<comment type="similarity">
    <text evidence="2 5">Belongs to the universal ribosomal protein uL11 family.</text>
</comment>
<reference evidence="9 10" key="2">
    <citation type="submission" date="2015-05" db="EMBL/GenBank/DDBJ databases">
        <authorList>
            <person name="Morales-Cruz A."/>
            <person name="Amrine K.C."/>
            <person name="Cantu D."/>
        </authorList>
    </citation>
    <scope>NUCLEOTIDE SEQUENCE [LARGE SCALE GENOMIC DNA]</scope>
    <source>
        <strain evidence="9">UCRPC4</strain>
    </source>
</reference>
<dbReference type="InterPro" id="IPR039340">
    <property type="entry name" value="Tfc4/TFIIIC-102/Sfc4"/>
</dbReference>
<evidence type="ECO:0000256" key="5">
    <source>
        <dbReference type="RuleBase" id="RU003978"/>
    </source>
</evidence>
<name>A0A0G2E8M2_PHACM</name>
<feature type="compositionally biased region" description="Acidic residues" evidence="6">
    <location>
        <begin position="111"/>
        <end position="128"/>
    </location>
</feature>
<dbReference type="InterPro" id="IPR011990">
    <property type="entry name" value="TPR-like_helical_dom_sf"/>
</dbReference>
<dbReference type="HAMAP" id="MF_00736">
    <property type="entry name" value="Ribosomal_uL11"/>
    <property type="match status" value="1"/>
</dbReference>
<evidence type="ECO:0000259" key="7">
    <source>
        <dbReference type="Pfam" id="PF00298"/>
    </source>
</evidence>
<keyword evidence="3 5" id="KW-0689">Ribosomal protein</keyword>
<dbReference type="InterPro" id="IPR000911">
    <property type="entry name" value="Ribosomal_uL11"/>
</dbReference>
<dbReference type="GO" id="GO:0000027">
    <property type="term" value="P:ribosomal large subunit assembly"/>
    <property type="evidence" value="ECO:0007669"/>
    <property type="project" value="UniProtKB-ARBA"/>
</dbReference>
<evidence type="ECO:0000256" key="3">
    <source>
        <dbReference type="ARBA" id="ARBA00022980"/>
    </source>
</evidence>
<dbReference type="InterPro" id="IPR036796">
    <property type="entry name" value="Ribosomal_uL11_N_sf"/>
</dbReference>
<keyword evidence="10" id="KW-1185">Reference proteome</keyword>
<dbReference type="GO" id="GO:0002181">
    <property type="term" value="P:cytoplasmic translation"/>
    <property type="evidence" value="ECO:0007669"/>
    <property type="project" value="UniProtKB-ARBA"/>
</dbReference>
<feature type="compositionally biased region" description="Acidic residues" evidence="6">
    <location>
        <begin position="94"/>
        <end position="104"/>
    </location>
</feature>
<dbReference type="SUPFAM" id="SSF48452">
    <property type="entry name" value="TPR-like"/>
    <property type="match status" value="2"/>
</dbReference>
<accession>A0A0G2E8M2</accession>
<dbReference type="Pfam" id="PF14559">
    <property type="entry name" value="TPR_19"/>
    <property type="match status" value="1"/>
</dbReference>
<gene>
    <name evidence="9" type="ORF">UCRPC4_g04671</name>
</gene>
<dbReference type="GO" id="GO:0006383">
    <property type="term" value="P:transcription by RNA polymerase III"/>
    <property type="evidence" value="ECO:0007669"/>
    <property type="project" value="InterPro"/>
</dbReference>
<evidence type="ECO:0000313" key="9">
    <source>
        <dbReference type="EMBL" id="KKY18949.1"/>
    </source>
</evidence>
<dbReference type="GO" id="GO:0005840">
    <property type="term" value="C:ribosome"/>
    <property type="evidence" value="ECO:0007669"/>
    <property type="project" value="UniProtKB-KW"/>
</dbReference>
<dbReference type="PANTHER" id="PTHR23082:SF0">
    <property type="entry name" value="GENERAL TRANSCRIPTION FACTOR 3C POLYPEPTIDE 3"/>
    <property type="match status" value="1"/>
</dbReference>
<dbReference type="AlphaFoldDB" id="A0A0G2E8M2"/>
<comment type="caution">
    <text evidence="9">The sequence shown here is derived from an EMBL/GenBank/DDBJ whole genome shotgun (WGS) entry which is preliminary data.</text>
</comment>
<evidence type="ECO:0000259" key="8">
    <source>
        <dbReference type="Pfam" id="PF03946"/>
    </source>
</evidence>
<organism evidence="9 10">
    <name type="scientific">Phaeomoniella chlamydospora</name>
    <name type="common">Phaeoacremonium chlamydosporum</name>
    <dbReference type="NCBI Taxonomy" id="158046"/>
    <lineage>
        <taxon>Eukaryota</taxon>
        <taxon>Fungi</taxon>
        <taxon>Dikarya</taxon>
        <taxon>Ascomycota</taxon>
        <taxon>Pezizomycotina</taxon>
        <taxon>Eurotiomycetes</taxon>
        <taxon>Chaetothyriomycetidae</taxon>
        <taxon>Phaeomoniellales</taxon>
        <taxon>Phaeomoniellaceae</taxon>
        <taxon>Phaeomoniella</taxon>
    </lineage>
</organism>
<evidence type="ECO:0000256" key="6">
    <source>
        <dbReference type="SAM" id="MobiDB-lite"/>
    </source>
</evidence>